<gene>
    <name evidence="2" type="ORF">DFR68_115131</name>
</gene>
<dbReference type="STRING" id="1210089.GCA_001613165_08219"/>
<dbReference type="AlphaFoldDB" id="A0A370GNS7"/>
<dbReference type="Proteomes" id="UP000255355">
    <property type="component" value="Unassembled WGS sequence"/>
</dbReference>
<name>A0A370GNS7_9NOCA</name>
<dbReference type="Gene3D" id="1.10.10.60">
    <property type="entry name" value="Homeodomain-like"/>
    <property type="match status" value="1"/>
</dbReference>
<accession>A0A370GNS7</accession>
<feature type="region of interest" description="Disordered" evidence="1">
    <location>
        <begin position="21"/>
        <end position="49"/>
    </location>
</feature>
<evidence type="ECO:0000313" key="3">
    <source>
        <dbReference type="Proteomes" id="UP000255355"/>
    </source>
</evidence>
<dbReference type="EMBL" id="QQAZ01000015">
    <property type="protein sequence ID" value="RDI44979.1"/>
    <property type="molecule type" value="Genomic_DNA"/>
</dbReference>
<proteinExistence type="predicted"/>
<evidence type="ECO:0000313" key="2">
    <source>
        <dbReference type="EMBL" id="RDI44979.1"/>
    </source>
</evidence>
<sequence length="153" mass="17137">MVGLTLINPNQTVLVNGPENIIRPVDTTNDNHTPKRPQHHPSSAKPRALKRRLTDTDRANIISAYHAGASMNQLTTDWQLAKSSILSILRTGGATIRKQRRLTDTEIDHAITSRKQGDSFTRIGQRLGIPESTIRGTLQRHGINRRENQGRPR</sequence>
<evidence type="ECO:0000256" key="1">
    <source>
        <dbReference type="SAM" id="MobiDB-lite"/>
    </source>
</evidence>
<comment type="caution">
    <text evidence="2">The sequence shown here is derived from an EMBL/GenBank/DDBJ whole genome shotgun (WGS) entry which is preliminary data.</text>
</comment>
<dbReference type="RefSeq" id="WP_170176887.1">
    <property type="nucleotide sequence ID" value="NZ_QQAZ01000015.1"/>
</dbReference>
<protein>
    <submittedName>
        <fullName evidence="2">Uncharacterized protein</fullName>
    </submittedName>
</protein>
<keyword evidence="3" id="KW-1185">Reference proteome</keyword>
<reference evidence="2 3" key="1">
    <citation type="submission" date="2018-07" db="EMBL/GenBank/DDBJ databases">
        <title>Genomic Encyclopedia of Type Strains, Phase IV (KMG-IV): sequencing the most valuable type-strain genomes for metagenomic binning, comparative biology and taxonomic classification.</title>
        <authorList>
            <person name="Goeker M."/>
        </authorList>
    </citation>
    <scope>NUCLEOTIDE SEQUENCE [LARGE SCALE GENOMIC DNA]</scope>
    <source>
        <strain evidence="2 3">DSM 44952</strain>
    </source>
</reference>
<organism evidence="2 3">
    <name type="scientific">Nocardia mexicana</name>
    <dbReference type="NCBI Taxonomy" id="279262"/>
    <lineage>
        <taxon>Bacteria</taxon>
        <taxon>Bacillati</taxon>
        <taxon>Actinomycetota</taxon>
        <taxon>Actinomycetes</taxon>
        <taxon>Mycobacteriales</taxon>
        <taxon>Nocardiaceae</taxon>
        <taxon>Nocardia</taxon>
    </lineage>
</organism>